<evidence type="ECO:0000313" key="1">
    <source>
        <dbReference type="EMBL" id="CCX32343.1"/>
    </source>
</evidence>
<dbReference type="AlphaFoldDB" id="U4LK86"/>
<sequence length="79" mass="9067">MWDMNLEWRCLKLSIRCRLRRIVIETRLKGLCAVLKGIPSKSMPATLHLPCPDSAAEPWLPLYPRNFATSISMLSWVSP</sequence>
<protein>
    <submittedName>
        <fullName evidence="1">Uncharacterized protein</fullName>
    </submittedName>
</protein>
<dbReference type="Proteomes" id="UP000018144">
    <property type="component" value="Unassembled WGS sequence"/>
</dbReference>
<proteinExistence type="predicted"/>
<gene>
    <name evidence="1" type="ORF">PCON_12975</name>
</gene>
<organism evidence="1 2">
    <name type="scientific">Pyronema omphalodes (strain CBS 100304)</name>
    <name type="common">Pyronema confluens</name>
    <dbReference type="NCBI Taxonomy" id="1076935"/>
    <lineage>
        <taxon>Eukaryota</taxon>
        <taxon>Fungi</taxon>
        <taxon>Dikarya</taxon>
        <taxon>Ascomycota</taxon>
        <taxon>Pezizomycotina</taxon>
        <taxon>Pezizomycetes</taxon>
        <taxon>Pezizales</taxon>
        <taxon>Pyronemataceae</taxon>
        <taxon>Pyronema</taxon>
    </lineage>
</organism>
<name>U4LK86_PYROM</name>
<dbReference type="EMBL" id="HF935830">
    <property type="protein sequence ID" value="CCX32343.1"/>
    <property type="molecule type" value="Genomic_DNA"/>
</dbReference>
<evidence type="ECO:0000313" key="2">
    <source>
        <dbReference type="Proteomes" id="UP000018144"/>
    </source>
</evidence>
<keyword evidence="2" id="KW-1185">Reference proteome</keyword>
<accession>U4LK86</accession>
<reference evidence="1 2" key="1">
    <citation type="journal article" date="2013" name="PLoS Genet.">
        <title>The genome and development-dependent transcriptomes of Pyronema confluens: a window into fungal evolution.</title>
        <authorList>
            <person name="Traeger S."/>
            <person name="Altegoer F."/>
            <person name="Freitag M."/>
            <person name="Gabaldon T."/>
            <person name="Kempken F."/>
            <person name="Kumar A."/>
            <person name="Marcet-Houben M."/>
            <person name="Poggeler S."/>
            <person name="Stajich J.E."/>
            <person name="Nowrousian M."/>
        </authorList>
    </citation>
    <scope>NUCLEOTIDE SEQUENCE [LARGE SCALE GENOMIC DNA]</scope>
    <source>
        <strain evidence="2">CBS 100304</strain>
        <tissue evidence="1">Vegetative mycelium</tissue>
    </source>
</reference>